<proteinExistence type="predicted"/>
<gene>
    <name evidence="2" type="ORF">SDC9_138819</name>
</gene>
<feature type="compositionally biased region" description="Basic and acidic residues" evidence="1">
    <location>
        <begin position="111"/>
        <end position="122"/>
    </location>
</feature>
<name>A0A645DQT5_9ZZZZ</name>
<protein>
    <submittedName>
        <fullName evidence="2">Uncharacterized protein</fullName>
    </submittedName>
</protein>
<dbReference type="EMBL" id="VSSQ01038716">
    <property type="protein sequence ID" value="MPM91687.1"/>
    <property type="molecule type" value="Genomic_DNA"/>
</dbReference>
<evidence type="ECO:0000256" key="1">
    <source>
        <dbReference type="SAM" id="MobiDB-lite"/>
    </source>
</evidence>
<accession>A0A645DQT5</accession>
<dbReference type="AlphaFoldDB" id="A0A645DQT5"/>
<sequence length="246" mass="28092">MKRLRIAPDGGLLHHRPSGIAESEEFRRLVERFAGGVVDGKSEMPRAAVAPDGQQTGVAARHHQRQHRIARRIGQHGRPGSAEKRAVNMSEKMIDAVKRLAPGQCETLGEIDPHQQRRDQPRPLRHRDRVDLLQGDARLGERTVEHRLQRRQVFARRQFRNHAAVRRVLRDLRRDAAGQHFISVFDHSRGGFVAAGLYSQNQSHFEKIPIQLFAFGKYTVPLRQRQISRQKNRRKTGKLHASAGTL</sequence>
<feature type="region of interest" description="Disordered" evidence="1">
    <location>
        <begin position="107"/>
        <end position="128"/>
    </location>
</feature>
<evidence type="ECO:0000313" key="2">
    <source>
        <dbReference type="EMBL" id="MPM91687.1"/>
    </source>
</evidence>
<reference evidence="2" key="1">
    <citation type="submission" date="2019-08" db="EMBL/GenBank/DDBJ databases">
        <authorList>
            <person name="Kucharzyk K."/>
            <person name="Murdoch R.W."/>
            <person name="Higgins S."/>
            <person name="Loffler F."/>
        </authorList>
    </citation>
    <scope>NUCLEOTIDE SEQUENCE</scope>
</reference>
<feature type="compositionally biased region" description="Basic residues" evidence="1">
    <location>
        <begin position="227"/>
        <end position="238"/>
    </location>
</feature>
<comment type="caution">
    <text evidence="2">The sequence shown here is derived from an EMBL/GenBank/DDBJ whole genome shotgun (WGS) entry which is preliminary data.</text>
</comment>
<organism evidence="2">
    <name type="scientific">bioreactor metagenome</name>
    <dbReference type="NCBI Taxonomy" id="1076179"/>
    <lineage>
        <taxon>unclassified sequences</taxon>
        <taxon>metagenomes</taxon>
        <taxon>ecological metagenomes</taxon>
    </lineage>
</organism>
<feature type="region of interest" description="Disordered" evidence="1">
    <location>
        <begin position="227"/>
        <end position="246"/>
    </location>
</feature>